<dbReference type="Proteomes" id="UP001367508">
    <property type="component" value="Unassembled WGS sequence"/>
</dbReference>
<name>A0AAN9L665_CANGL</name>
<gene>
    <name evidence="2" type="ORF">VNO77_22509</name>
</gene>
<keyword evidence="3" id="KW-1185">Reference proteome</keyword>
<dbReference type="AlphaFoldDB" id="A0AAN9L665"/>
<accession>A0AAN9L665</accession>
<dbReference type="EMBL" id="JAYMYQ010000005">
    <property type="protein sequence ID" value="KAK7328404.1"/>
    <property type="molecule type" value="Genomic_DNA"/>
</dbReference>
<feature type="region of interest" description="Disordered" evidence="1">
    <location>
        <begin position="39"/>
        <end position="69"/>
    </location>
</feature>
<comment type="caution">
    <text evidence="2">The sequence shown here is derived from an EMBL/GenBank/DDBJ whole genome shotgun (WGS) entry which is preliminary data.</text>
</comment>
<dbReference type="PANTHER" id="PTHR37077:SF1">
    <property type="match status" value="1"/>
</dbReference>
<reference evidence="2 3" key="1">
    <citation type="submission" date="2024-01" db="EMBL/GenBank/DDBJ databases">
        <title>The genomes of 5 underutilized Papilionoideae crops provide insights into root nodulation and disease resistanc.</title>
        <authorList>
            <person name="Jiang F."/>
        </authorList>
    </citation>
    <scope>NUCLEOTIDE SEQUENCE [LARGE SCALE GENOMIC DNA]</scope>
    <source>
        <strain evidence="2">LVBAO_FW01</strain>
        <tissue evidence="2">Leaves</tissue>
    </source>
</reference>
<evidence type="ECO:0000313" key="3">
    <source>
        <dbReference type="Proteomes" id="UP001367508"/>
    </source>
</evidence>
<evidence type="ECO:0000313" key="2">
    <source>
        <dbReference type="EMBL" id="KAK7328404.1"/>
    </source>
</evidence>
<evidence type="ECO:0000256" key="1">
    <source>
        <dbReference type="SAM" id="MobiDB-lite"/>
    </source>
</evidence>
<protein>
    <submittedName>
        <fullName evidence="2">Uncharacterized protein</fullName>
    </submittedName>
</protein>
<sequence length="69" mass="7633">MWIKMSSISKAINPGCKKQQYAYDEGDWDNYALTPCIRGDDHDGNGDSSFAYVEGDDDDDVGYDYAPAA</sequence>
<dbReference type="PANTHER" id="PTHR37077">
    <property type="match status" value="1"/>
</dbReference>
<proteinExistence type="predicted"/>
<organism evidence="2 3">
    <name type="scientific">Canavalia gladiata</name>
    <name type="common">Sword bean</name>
    <name type="synonym">Dolichos gladiatus</name>
    <dbReference type="NCBI Taxonomy" id="3824"/>
    <lineage>
        <taxon>Eukaryota</taxon>
        <taxon>Viridiplantae</taxon>
        <taxon>Streptophyta</taxon>
        <taxon>Embryophyta</taxon>
        <taxon>Tracheophyta</taxon>
        <taxon>Spermatophyta</taxon>
        <taxon>Magnoliopsida</taxon>
        <taxon>eudicotyledons</taxon>
        <taxon>Gunneridae</taxon>
        <taxon>Pentapetalae</taxon>
        <taxon>rosids</taxon>
        <taxon>fabids</taxon>
        <taxon>Fabales</taxon>
        <taxon>Fabaceae</taxon>
        <taxon>Papilionoideae</taxon>
        <taxon>50 kb inversion clade</taxon>
        <taxon>NPAAA clade</taxon>
        <taxon>indigoferoid/millettioid clade</taxon>
        <taxon>Phaseoleae</taxon>
        <taxon>Canavalia</taxon>
    </lineage>
</organism>